<accession>A0A7I7RG24</accession>
<keyword evidence="2" id="KW-1185">Reference proteome</keyword>
<reference evidence="1 2" key="1">
    <citation type="journal article" date="2019" name="Emerg. Microbes Infect.">
        <title>Comprehensive subspecies identification of 175 nontuberculous mycobacteria species based on 7547 genomic profiles.</title>
        <authorList>
            <person name="Matsumoto Y."/>
            <person name="Kinjo T."/>
            <person name="Motooka D."/>
            <person name="Nabeya D."/>
            <person name="Jung N."/>
            <person name="Uechi K."/>
            <person name="Horii T."/>
            <person name="Iida T."/>
            <person name="Fujita J."/>
            <person name="Nakamura S."/>
        </authorList>
    </citation>
    <scope>NUCLEOTIDE SEQUENCE [LARGE SCALE GENOMIC DNA]</scope>
    <source>
        <strain evidence="1 2">JCM 18439</strain>
    </source>
</reference>
<dbReference type="EMBL" id="AP022591">
    <property type="protein sequence ID" value="BBY42829.1"/>
    <property type="molecule type" value="Genomic_DNA"/>
</dbReference>
<evidence type="ECO:0000313" key="1">
    <source>
        <dbReference type="EMBL" id="BBY42829.1"/>
    </source>
</evidence>
<gene>
    <name evidence="1" type="ORF">MCEL_11240</name>
</gene>
<organism evidence="1 2">
    <name type="scientific">Mycolicibacterium celeriflavum</name>
    <name type="common">Mycobacterium celeriflavum</name>
    <dbReference type="NCBI Taxonomy" id="1249101"/>
    <lineage>
        <taxon>Bacteria</taxon>
        <taxon>Bacillati</taxon>
        <taxon>Actinomycetota</taxon>
        <taxon>Actinomycetes</taxon>
        <taxon>Mycobacteriales</taxon>
        <taxon>Mycobacteriaceae</taxon>
        <taxon>Mycolicibacterium</taxon>
    </lineage>
</organism>
<dbReference type="Proteomes" id="UP000466431">
    <property type="component" value="Chromosome"/>
</dbReference>
<name>A0A7I7RG24_MYCCF</name>
<evidence type="ECO:0000313" key="2">
    <source>
        <dbReference type="Proteomes" id="UP000466431"/>
    </source>
</evidence>
<protein>
    <submittedName>
        <fullName evidence="1">Uncharacterized protein</fullName>
    </submittedName>
</protein>
<proteinExistence type="predicted"/>
<sequence>MWTAPNGQTYTTTPGGAEFFEQLGRPTGEVLPAPPTCGPLDIHRGAMMPIRRRTRAEDKAYRIALERQHNAARLRRIQLLLAERLSRDDEPPPF</sequence>
<dbReference type="AlphaFoldDB" id="A0A7I7RG24"/>
<dbReference type="KEGG" id="mcee:MCEL_11240"/>